<dbReference type="PANTHER" id="PTHR42637">
    <property type="entry name" value="TRNA-(MS[2]IO[6]A)-HYDROXYLASE"/>
    <property type="match status" value="1"/>
</dbReference>
<evidence type="ECO:0000313" key="3">
    <source>
        <dbReference type="Proteomes" id="UP000001422"/>
    </source>
</evidence>
<dbReference type="PANTHER" id="PTHR42637:SF1">
    <property type="entry name" value="TRNA 2-(METHYLSULFANYL)-N(6)-ISOPENTENYLADENOSINE(37) HYDROXYLASE"/>
    <property type="match status" value="1"/>
</dbReference>
<dbReference type="AlphaFoldDB" id="Q7U4X6"/>
<dbReference type="SUPFAM" id="SSF47240">
    <property type="entry name" value="Ferritin-like"/>
    <property type="match status" value="1"/>
</dbReference>
<evidence type="ECO:0000313" key="2">
    <source>
        <dbReference type="EMBL" id="CAE08452.1"/>
    </source>
</evidence>
<feature type="compositionally biased region" description="Basic and acidic residues" evidence="1">
    <location>
        <begin position="192"/>
        <end position="204"/>
    </location>
</feature>
<dbReference type="InterPro" id="IPR012347">
    <property type="entry name" value="Ferritin-like"/>
</dbReference>
<gene>
    <name evidence="2" type="ordered locus">SYNW1937</name>
</gene>
<dbReference type="STRING" id="84588.SYNW1937"/>
<dbReference type="Pfam" id="PF06175">
    <property type="entry name" value="MiaE"/>
    <property type="match status" value="1"/>
</dbReference>
<dbReference type="KEGG" id="syw:SYNW1937"/>
<dbReference type="CDD" id="cd07910">
    <property type="entry name" value="MiaE"/>
    <property type="match status" value="1"/>
</dbReference>
<reference evidence="2 3" key="1">
    <citation type="journal article" date="2003" name="Nature">
        <title>The genome of a motile marine Synechococcus.</title>
        <authorList>
            <person name="Palenik B."/>
            <person name="Brahamsha B."/>
            <person name="Larimer F."/>
            <person name="Land M."/>
            <person name="Hauser L."/>
            <person name="Chain P."/>
            <person name="Lamerdin J."/>
            <person name="Regala W."/>
            <person name="Allen E.A."/>
            <person name="McCarren J."/>
            <person name="Paulsen I."/>
            <person name="Dufresne A."/>
            <person name="Partensky F."/>
            <person name="Webb E."/>
            <person name="Waterbury J."/>
        </authorList>
    </citation>
    <scope>NUCLEOTIDE SEQUENCE [LARGE SCALE GENOMIC DNA]</scope>
    <source>
        <strain evidence="2 3">WH8102</strain>
    </source>
</reference>
<dbReference type="Gene3D" id="1.20.1260.10">
    <property type="match status" value="1"/>
</dbReference>
<dbReference type="HOGENOM" id="CLU_056571_1_0_3"/>
<dbReference type="EMBL" id="BX569694">
    <property type="protein sequence ID" value="CAE08452.1"/>
    <property type="molecule type" value="Genomic_DNA"/>
</dbReference>
<dbReference type="GO" id="GO:0006400">
    <property type="term" value="P:tRNA modification"/>
    <property type="evidence" value="ECO:0007669"/>
    <property type="project" value="InterPro"/>
</dbReference>
<dbReference type="InterPro" id="IPR009078">
    <property type="entry name" value="Ferritin-like_SF"/>
</dbReference>
<proteinExistence type="predicted"/>
<accession>Q7U4X6</accession>
<evidence type="ECO:0000256" key="1">
    <source>
        <dbReference type="SAM" id="MobiDB-lite"/>
    </source>
</evidence>
<dbReference type="GO" id="GO:0045301">
    <property type="term" value="F:tRNA 2-(methylsulfanyl)-N(6)-isopentenyladenosine(37) hydroxylase activity"/>
    <property type="evidence" value="ECO:0007669"/>
    <property type="project" value="InterPro"/>
</dbReference>
<organism evidence="2 3">
    <name type="scientific">Parasynechococcus marenigrum (strain WH8102)</name>
    <dbReference type="NCBI Taxonomy" id="84588"/>
    <lineage>
        <taxon>Bacteria</taxon>
        <taxon>Bacillati</taxon>
        <taxon>Cyanobacteriota</taxon>
        <taxon>Cyanophyceae</taxon>
        <taxon>Synechococcales</taxon>
        <taxon>Prochlorococcaceae</taxon>
        <taxon>Parasynechococcus</taxon>
        <taxon>Parasynechococcus marenigrum</taxon>
    </lineage>
</organism>
<keyword evidence="3" id="KW-1185">Reference proteome</keyword>
<name>Q7U4X6_PARMW</name>
<dbReference type="RefSeq" id="WP_011128795.1">
    <property type="nucleotide sequence ID" value="NC_005070.1"/>
</dbReference>
<feature type="region of interest" description="Disordered" evidence="1">
    <location>
        <begin position="192"/>
        <end position="211"/>
    </location>
</feature>
<protein>
    <submittedName>
        <fullName evidence="2">Similar to tRNA-(MS[2]IO[6]A)-hydroxylase</fullName>
    </submittedName>
</protein>
<dbReference type="PIRSF" id="PIRSF020736">
    <property type="entry name" value="MiaE"/>
    <property type="match status" value="1"/>
</dbReference>
<dbReference type="InterPro" id="IPR010386">
    <property type="entry name" value="tRNA-Hydrxlase_MiaE"/>
</dbReference>
<sequence>MTVSTPDKSVASIRWLKAPTSWSWVEQANACPVEVLIDHAHCERKAAGSAVQMMFRYLCEPGLGEVLSPLAREELEHFEQVLVVIKARGRYLEPLPSPGYGAELAKHIRKAEPHRMLDSFLVAGLIEARSHERMALLAEHSPDPELRQLYGDLLTSEARHFGLYWTLAESRWSREVIKPRLEELAEHESRALDGKLDDPQDVRMHSVGIQS</sequence>
<dbReference type="eggNOG" id="COG4445">
    <property type="taxonomic scope" value="Bacteria"/>
</dbReference>
<dbReference type="Proteomes" id="UP000001422">
    <property type="component" value="Chromosome"/>
</dbReference>